<feature type="compositionally biased region" description="Basic residues" evidence="1">
    <location>
        <begin position="431"/>
        <end position="441"/>
    </location>
</feature>
<organism evidence="2 3">
    <name type="scientific">Lentinula raphanica</name>
    <dbReference type="NCBI Taxonomy" id="153919"/>
    <lineage>
        <taxon>Eukaryota</taxon>
        <taxon>Fungi</taxon>
        <taxon>Dikarya</taxon>
        <taxon>Basidiomycota</taxon>
        <taxon>Agaricomycotina</taxon>
        <taxon>Agaricomycetes</taxon>
        <taxon>Agaricomycetidae</taxon>
        <taxon>Agaricales</taxon>
        <taxon>Marasmiineae</taxon>
        <taxon>Omphalotaceae</taxon>
        <taxon>Lentinula</taxon>
    </lineage>
</organism>
<reference evidence="2" key="1">
    <citation type="submission" date="2022-08" db="EMBL/GenBank/DDBJ databases">
        <authorList>
            <consortium name="DOE Joint Genome Institute"/>
            <person name="Min B."/>
            <person name="Riley R."/>
            <person name="Sierra-Patev S."/>
            <person name="Naranjo-Ortiz M."/>
            <person name="Looney B."/>
            <person name="Konkel Z."/>
            <person name="Slot J.C."/>
            <person name="Sakamoto Y."/>
            <person name="Steenwyk J.L."/>
            <person name="Rokas A."/>
            <person name="Carro J."/>
            <person name="Camarero S."/>
            <person name="Ferreira P."/>
            <person name="Molpeceres G."/>
            <person name="Ruiz-Duenas F.J."/>
            <person name="Serrano A."/>
            <person name="Henrissat B."/>
            <person name="Drula E."/>
            <person name="Hughes K.W."/>
            <person name="Mata J.L."/>
            <person name="Ishikawa N.K."/>
            <person name="Vargas-Isla R."/>
            <person name="Ushijima S."/>
            <person name="Smith C.A."/>
            <person name="Ahrendt S."/>
            <person name="Andreopoulos W."/>
            <person name="He G."/>
            <person name="Labutti K."/>
            <person name="Lipzen A."/>
            <person name="Ng V."/>
            <person name="Sandor L."/>
            <person name="Barry K."/>
            <person name="Martinez A.T."/>
            <person name="Xiao Y."/>
            <person name="Gibbons J.G."/>
            <person name="Terashima K."/>
            <person name="Hibbett D.S."/>
            <person name="Grigoriev I.V."/>
        </authorList>
    </citation>
    <scope>NUCLEOTIDE SEQUENCE</scope>
    <source>
        <strain evidence="2">TFB9207</strain>
    </source>
</reference>
<evidence type="ECO:0000256" key="1">
    <source>
        <dbReference type="SAM" id="MobiDB-lite"/>
    </source>
</evidence>
<feature type="compositionally biased region" description="Basic residues" evidence="1">
    <location>
        <begin position="168"/>
        <end position="177"/>
    </location>
</feature>
<feature type="compositionally biased region" description="Polar residues" evidence="1">
    <location>
        <begin position="59"/>
        <end position="80"/>
    </location>
</feature>
<feature type="compositionally biased region" description="Polar residues" evidence="1">
    <location>
        <begin position="314"/>
        <end position="330"/>
    </location>
</feature>
<keyword evidence="3" id="KW-1185">Reference proteome</keyword>
<dbReference type="AlphaFoldDB" id="A0AA38P1T4"/>
<feature type="region of interest" description="Disordered" evidence="1">
    <location>
        <begin position="431"/>
        <end position="452"/>
    </location>
</feature>
<name>A0AA38P1T4_9AGAR</name>
<protein>
    <submittedName>
        <fullName evidence="2">Uncharacterized protein</fullName>
    </submittedName>
</protein>
<gene>
    <name evidence="2" type="ORF">F5878DRAFT_343521</name>
</gene>
<feature type="compositionally biased region" description="Low complexity" evidence="1">
    <location>
        <begin position="266"/>
        <end position="277"/>
    </location>
</feature>
<dbReference type="Proteomes" id="UP001163846">
    <property type="component" value="Unassembled WGS sequence"/>
</dbReference>
<feature type="region of interest" description="Disordered" evidence="1">
    <location>
        <begin position="1"/>
        <end position="115"/>
    </location>
</feature>
<dbReference type="EMBL" id="MU806490">
    <property type="protein sequence ID" value="KAJ3834738.1"/>
    <property type="molecule type" value="Genomic_DNA"/>
</dbReference>
<feature type="compositionally biased region" description="Acidic residues" evidence="1">
    <location>
        <begin position="359"/>
        <end position="373"/>
    </location>
</feature>
<comment type="caution">
    <text evidence="2">The sequence shown here is derived from an EMBL/GenBank/DDBJ whole genome shotgun (WGS) entry which is preliminary data.</text>
</comment>
<feature type="region of interest" description="Disordered" evidence="1">
    <location>
        <begin position="227"/>
        <end position="397"/>
    </location>
</feature>
<feature type="compositionally biased region" description="Basic residues" evidence="1">
    <location>
        <begin position="346"/>
        <end position="356"/>
    </location>
</feature>
<proteinExistence type="predicted"/>
<feature type="compositionally biased region" description="Low complexity" evidence="1">
    <location>
        <begin position="187"/>
        <end position="197"/>
    </location>
</feature>
<feature type="compositionally biased region" description="Acidic residues" evidence="1">
    <location>
        <begin position="1"/>
        <end position="16"/>
    </location>
</feature>
<evidence type="ECO:0000313" key="2">
    <source>
        <dbReference type="EMBL" id="KAJ3834738.1"/>
    </source>
</evidence>
<evidence type="ECO:0000313" key="3">
    <source>
        <dbReference type="Proteomes" id="UP001163846"/>
    </source>
</evidence>
<sequence>MYEEEIIADSEGEDELFGPPVKPPAQAPTTNALAASTSAAADVSRISDFSTHKPPTGDPISNFSAPISNAHATSTIDTNTSSSSSRSRPKPRPLPKIVRPTAPGDSFYDSFSSTSNIEPVDMTLSIADRAKMRKRNSEISHNSIEPPVPAYSPEIIELSSDDELALRPAKKPKKPKKTTAEKKNTKKASSTATAKPSTHIRPPSPVLDSDADMSLSFALPMVSTSSAIPRNLHDSSALPPSDPPMSTPSELFDDIPGIETLPNPPSSSTSASTSYAARKSHTDSDMDMLPPPPPPFFADPSSSPFEMNDMNDIPGSNANDGVSRSTTTTKVIAAVSMPPPPVPSTKARKPRTKKKKQIDDEDELMMDDEDWTGEEPKGKKAKGKSKGKDKAQVSISSASLKIPWTLRPLIIYSKCRRNYRRRRKQAIVRLHKSKGKGKRHSTLQLHPELPIS</sequence>
<feature type="region of interest" description="Disordered" evidence="1">
    <location>
        <begin position="133"/>
        <end position="211"/>
    </location>
</feature>
<accession>A0AA38P1T4</accession>
<feature type="compositionally biased region" description="Low complexity" evidence="1">
    <location>
        <begin position="27"/>
        <end position="44"/>
    </location>
</feature>